<feature type="transmembrane region" description="Helical" evidence="1">
    <location>
        <begin position="192"/>
        <end position="213"/>
    </location>
</feature>
<keyword evidence="1" id="KW-0472">Membrane</keyword>
<protein>
    <submittedName>
        <fullName evidence="2">DUF969 family protein</fullName>
    </submittedName>
</protein>
<evidence type="ECO:0000313" key="2">
    <source>
        <dbReference type="EMBL" id="QBP18390.1"/>
    </source>
</evidence>
<keyword evidence="3" id="KW-1185">Reference proteome</keyword>
<gene>
    <name evidence="2" type="ORF">ELX58_04400</name>
</gene>
<organism evidence="2 3">
    <name type="scientific">Acetilactobacillus jinshanensis</name>
    <dbReference type="NCBI Taxonomy" id="1720083"/>
    <lineage>
        <taxon>Bacteria</taxon>
        <taxon>Bacillati</taxon>
        <taxon>Bacillota</taxon>
        <taxon>Bacilli</taxon>
        <taxon>Lactobacillales</taxon>
        <taxon>Lactobacillaceae</taxon>
        <taxon>Acetilactobacillus</taxon>
    </lineage>
</organism>
<dbReference type="KEGG" id="lji:ELX58_04400"/>
<accession>A0A4P6ZMC4</accession>
<dbReference type="EMBL" id="CP034726">
    <property type="protein sequence ID" value="QBP18390.1"/>
    <property type="molecule type" value="Genomic_DNA"/>
</dbReference>
<keyword evidence="1" id="KW-1133">Transmembrane helix</keyword>
<evidence type="ECO:0000313" key="3">
    <source>
        <dbReference type="Proteomes" id="UP000294321"/>
    </source>
</evidence>
<dbReference type="InterPro" id="IPR010374">
    <property type="entry name" value="DUF969"/>
</dbReference>
<dbReference type="Pfam" id="PF06149">
    <property type="entry name" value="DUF969"/>
    <property type="match status" value="1"/>
</dbReference>
<evidence type="ECO:0000256" key="1">
    <source>
        <dbReference type="SAM" id="Phobius"/>
    </source>
</evidence>
<dbReference type="Proteomes" id="UP000294321">
    <property type="component" value="Chromosome"/>
</dbReference>
<sequence>MEYLKLIGIVLIIIGFALKIDSSAVVVIAAVATAAVSGLDINQILTIMGKGFMENRMISLFFLTLPMIGIMERHGLRVEAARLVKKLKSLTPGKICDAYTFIREIGCAAGIQLQGQVQFIRPLVCPMAIAAAKVKQHKITRKQSDGIKSLAAADENLSNFFSQDLSIVAGGSLLIASSMKSIGYPIDITKTLVYSIPSAIIILILVVIYNYIFDKRLQK</sequence>
<feature type="transmembrane region" description="Helical" evidence="1">
    <location>
        <begin position="165"/>
        <end position="186"/>
    </location>
</feature>
<dbReference type="AlphaFoldDB" id="A0A4P6ZMC4"/>
<name>A0A4P6ZMC4_9LACO</name>
<keyword evidence="1" id="KW-0812">Transmembrane</keyword>
<reference evidence="3" key="1">
    <citation type="submission" date="2018-12" db="EMBL/GenBank/DDBJ databases">
        <title>A new species of lactobacillus.</title>
        <authorList>
            <person name="Jian Y."/>
            <person name="Xin L."/>
            <person name="Hong Z.J."/>
            <person name="Ming L.Z."/>
            <person name="Hong X.Z."/>
        </authorList>
    </citation>
    <scope>NUCLEOTIDE SEQUENCE [LARGE SCALE GENOMIC DNA]</scope>
    <source>
        <strain evidence="3">HSLZ-75</strain>
    </source>
</reference>
<proteinExistence type="predicted"/>
<dbReference type="RefSeq" id="WP_133441949.1">
    <property type="nucleotide sequence ID" value="NZ_CP034726.1"/>
</dbReference>
<feature type="transmembrane region" description="Helical" evidence="1">
    <location>
        <begin position="58"/>
        <end position="76"/>
    </location>
</feature>
<dbReference type="OrthoDB" id="80065at2"/>